<feature type="domain" description="AB hydrolase-1" evidence="1">
    <location>
        <begin position="145"/>
        <end position="328"/>
    </location>
</feature>
<dbReference type="Pfam" id="PF12697">
    <property type="entry name" value="Abhydrolase_6"/>
    <property type="match status" value="1"/>
</dbReference>
<dbReference type="Gene3D" id="3.40.50.1820">
    <property type="entry name" value="alpha/beta hydrolase"/>
    <property type="match status" value="1"/>
</dbReference>
<keyword evidence="3" id="KW-1185">Reference proteome</keyword>
<evidence type="ECO:0000259" key="1">
    <source>
        <dbReference type="Pfam" id="PF12697"/>
    </source>
</evidence>
<organism evidence="2 3">
    <name type="scientific">Phakopsora pachyrhizi</name>
    <name type="common">Asian soybean rust disease fungus</name>
    <dbReference type="NCBI Taxonomy" id="170000"/>
    <lineage>
        <taxon>Eukaryota</taxon>
        <taxon>Fungi</taxon>
        <taxon>Dikarya</taxon>
        <taxon>Basidiomycota</taxon>
        <taxon>Pucciniomycotina</taxon>
        <taxon>Pucciniomycetes</taxon>
        <taxon>Pucciniales</taxon>
        <taxon>Phakopsoraceae</taxon>
        <taxon>Phakopsora</taxon>
    </lineage>
</organism>
<proteinExistence type="predicted"/>
<dbReference type="EMBL" id="CALTRL010005769">
    <property type="protein sequence ID" value="CAH7686040.1"/>
    <property type="molecule type" value="Genomic_DNA"/>
</dbReference>
<dbReference type="Proteomes" id="UP001153365">
    <property type="component" value="Unassembled WGS sequence"/>
</dbReference>
<name>A0AAV0BGE8_PHAPC</name>
<sequence length="482" mass="54599">MEFSPSLILPLYPPLESRPSEEEIARLPVRMNHKLCCHTETSSKILDDWKISTHLYPAAYPRSVEGSTTGYGEMSFPVDQLKDKNPNVIAEKLTEANRKAKRFKSYDEMMEIKQPQLFISVSRYYRKKALPLSKKPRCGHALTPVLVHGILLHKEVWETTLGRLLNSPAADSIEEVWSLDLVQHGDSALLNKDKLGQISDWNDSARDILQFILSYLPESSQSADELPMVLPRLEVSDPNLLQLDYAVPKKLSNADSIKGLWRSRKVSLWGHSYGTALATLSITSLPQIFHSATLIEPVVMPFSKERLPREEALTIFVASKMPEWKSRESAAKILSKCGKNNPFCTWHPLGIQNFVNFGMVTNSFDEKGVEEKYNRIFVASPTTDASVRSISCYERLVKMRNPPMCEKSQYMPQLHIILADSRASLILDKNLKEYIIKLKPDSQTNRLKDVSHSVIASHPLELGEEIVKKITELSDQTISARL</sequence>
<dbReference type="InterPro" id="IPR029058">
    <property type="entry name" value="AB_hydrolase_fold"/>
</dbReference>
<protein>
    <submittedName>
        <fullName evidence="2">Expressed protein</fullName>
    </submittedName>
</protein>
<evidence type="ECO:0000313" key="3">
    <source>
        <dbReference type="Proteomes" id="UP001153365"/>
    </source>
</evidence>
<accession>A0AAV0BGE8</accession>
<dbReference type="InterPro" id="IPR000073">
    <property type="entry name" value="AB_hydrolase_1"/>
</dbReference>
<reference evidence="2" key="1">
    <citation type="submission" date="2022-06" db="EMBL/GenBank/DDBJ databases">
        <authorList>
            <consortium name="SYNGENTA / RWTH Aachen University"/>
        </authorList>
    </citation>
    <scope>NUCLEOTIDE SEQUENCE</scope>
</reference>
<dbReference type="SUPFAM" id="SSF53474">
    <property type="entry name" value="alpha/beta-Hydrolases"/>
    <property type="match status" value="1"/>
</dbReference>
<gene>
    <name evidence="2" type="ORF">PPACK8108_LOCUS20640</name>
</gene>
<evidence type="ECO:0000313" key="2">
    <source>
        <dbReference type="EMBL" id="CAH7686040.1"/>
    </source>
</evidence>
<dbReference type="AlphaFoldDB" id="A0AAV0BGE8"/>
<comment type="caution">
    <text evidence="2">The sequence shown here is derived from an EMBL/GenBank/DDBJ whole genome shotgun (WGS) entry which is preliminary data.</text>
</comment>